<dbReference type="OMA" id="ANNGIGH"/>
<keyword evidence="13" id="KW-0067">ATP-binding</keyword>
<accession>A0A0E0R9Q7</accession>
<keyword evidence="9 20" id="KW-0732">Signal</keyword>
<evidence type="ECO:0000256" key="5">
    <source>
        <dbReference type="ARBA" id="ARBA00022527"/>
    </source>
</evidence>
<evidence type="ECO:0000256" key="13">
    <source>
        <dbReference type="ARBA" id="ARBA00022840"/>
    </source>
</evidence>
<evidence type="ECO:0000256" key="10">
    <source>
        <dbReference type="ARBA" id="ARBA00022737"/>
    </source>
</evidence>
<keyword evidence="5" id="KW-0723">Serine/threonine-protein kinase</keyword>
<organism evidence="23 24">
    <name type="scientific">Oryza rufipogon</name>
    <name type="common">Brownbeard rice</name>
    <name type="synonym">Asian wild rice</name>
    <dbReference type="NCBI Taxonomy" id="4529"/>
    <lineage>
        <taxon>Eukaryota</taxon>
        <taxon>Viridiplantae</taxon>
        <taxon>Streptophyta</taxon>
        <taxon>Embryophyta</taxon>
        <taxon>Tracheophyta</taxon>
        <taxon>Spermatophyta</taxon>
        <taxon>Magnoliopsida</taxon>
        <taxon>Liliopsida</taxon>
        <taxon>Poales</taxon>
        <taxon>Poaceae</taxon>
        <taxon>BOP clade</taxon>
        <taxon>Oryzoideae</taxon>
        <taxon>Oryzeae</taxon>
        <taxon>Oryzinae</taxon>
        <taxon>Oryza</taxon>
    </lineage>
</organism>
<evidence type="ECO:0000256" key="15">
    <source>
        <dbReference type="ARBA" id="ARBA00023136"/>
    </source>
</evidence>
<sequence length="1026" mass="112243">MSARRLAATFLLAAAATLSLACVPEERDALLAFRDGVTGDPAGRLATWRRRGGGGDCCRWRGVRCSNRTNGHVVALRLRNDAAAAAGGGGAEHDDRGYYAGGAALVGAISPALLSLRRLRHLDLSRNYLQGSPPGPPPAFLGGLASLRYLNLSGIYFSGEVPPHLGNLSSLRYLDLSTDFSPQLARSSELSWLARMPSLRHLSLSSVDLSSARDWPLAIAMLPSLTALHLSSCSLPSSSTQQWRRLLPRNLTNLKLLDLSMNHLDHRAELAWIWNITSLTDLNLMGTHLHGQIPDELDAMASLQVLDLSYNGNRATMPRSLRGLCNLRVLDLDSALDGGDIGELMQRLPQQCSSSNMLQELYLPNNGMTRTLPDYDKLMHLTGLRVLDLSYNNLTGPIPRSMGNLSGLDILDLSFNNLTGLIPAGEGCFAGLSTLVLSENFLTGQIPEEIGYLGSLTTLDLYGNHLSGHVPSEIGKLANLTYLDISRNDLDGVITEEHFARLARLTTIDLSLNPLKIEVGSEWKPPFSLEKVNFSHCAMGPLFPAWLQWQVDFSCLDISSTGINDTLPDWLSTAFPKMAVLDISENSIYGGLPANLEAMSIQELYLSSNQLTGHIPKLPRNITILDISINSLSGPLPKIQSPKLLSLILFSNHITGTIPESICESQDLFILDLANNLLVGELPRCDSMGTMRYLLLSNNSLSGEFPQFVQSCTSLGFLDLGWNSFSGTLPMWIGDLVQLQFLQLSYNMFSGNIPNILTKLKLLHHLNLAGNNISGTIPRGLSNLTAMTQTKGIVHSFPYQGYASVVGEPGNSLSVVTKGQELNYGVGILDMVSIDLSLNDLTGIIPEEMISLDALLNLNLSWNRLSGKIPEKIGIIRSLESLDLSRNMLSGEIPSSLSNLTYLSFLDLADNNLTGRIPSGSQLDTLYEEHPYMYGGNSGLCGPPLRENCSANDASKLDGQEIAERDFDPMSFGFGHCLGFVFGLWVVFCVLLFKKSWRLCYFCFIDRIYDQIYVFLVLTCKRFGRG</sequence>
<keyword evidence="10" id="KW-0677">Repeat</keyword>
<evidence type="ECO:0000256" key="9">
    <source>
        <dbReference type="ARBA" id="ARBA00022729"/>
    </source>
</evidence>
<evidence type="ECO:0000313" key="23">
    <source>
        <dbReference type="EnsemblPlants" id="ORUFI11G18080.1"/>
    </source>
</evidence>
<feature type="transmembrane region" description="Helical" evidence="19">
    <location>
        <begin position="972"/>
        <end position="993"/>
    </location>
</feature>
<reference evidence="23" key="2">
    <citation type="submission" date="2015-06" db="UniProtKB">
        <authorList>
            <consortium name="EnsemblPlants"/>
        </authorList>
    </citation>
    <scope>IDENTIFICATION</scope>
</reference>
<dbReference type="SUPFAM" id="SSF52058">
    <property type="entry name" value="L domain-like"/>
    <property type="match status" value="3"/>
</dbReference>
<evidence type="ECO:0000256" key="19">
    <source>
        <dbReference type="SAM" id="Phobius"/>
    </source>
</evidence>
<dbReference type="STRING" id="4529.A0A0E0R9Q7"/>
<feature type="signal peptide" evidence="20">
    <location>
        <begin position="1"/>
        <end position="21"/>
    </location>
</feature>
<evidence type="ECO:0000313" key="24">
    <source>
        <dbReference type="Proteomes" id="UP000008022"/>
    </source>
</evidence>
<comment type="subcellular location">
    <subcellularLocation>
        <location evidence="1">Cell membrane</location>
        <topology evidence="1">Single-pass type I membrane protein</topology>
    </subcellularLocation>
</comment>
<feature type="chain" id="PRO_5002372491" description="non-specific serine/threonine protein kinase" evidence="20">
    <location>
        <begin position="22"/>
        <end position="1026"/>
    </location>
</feature>
<evidence type="ECO:0000256" key="3">
    <source>
        <dbReference type="ARBA" id="ARBA00012513"/>
    </source>
</evidence>
<proteinExistence type="inferred from homology"/>
<dbReference type="Gramene" id="ORUFI11G18080.1">
    <property type="protein sequence ID" value="ORUFI11G18080.1"/>
    <property type="gene ID" value="ORUFI11G18080"/>
</dbReference>
<evidence type="ECO:0000256" key="11">
    <source>
        <dbReference type="ARBA" id="ARBA00022741"/>
    </source>
</evidence>
<dbReference type="FunFam" id="3.80.10.10:FF:000111">
    <property type="entry name" value="LRR receptor-like serine/threonine-protein kinase ERECTA"/>
    <property type="match status" value="1"/>
</dbReference>
<dbReference type="InterPro" id="IPR003591">
    <property type="entry name" value="Leu-rich_rpt_typical-subtyp"/>
</dbReference>
<dbReference type="Pfam" id="PF23598">
    <property type="entry name" value="LRR_14"/>
    <property type="match status" value="1"/>
</dbReference>
<protein>
    <recommendedName>
        <fullName evidence="3">non-specific serine/threonine protein kinase</fullName>
        <ecNumber evidence="3">2.7.11.1</ecNumber>
    </recommendedName>
</protein>
<keyword evidence="11" id="KW-0547">Nucleotide-binding</keyword>
<evidence type="ECO:0000256" key="18">
    <source>
        <dbReference type="ARBA" id="ARBA00048679"/>
    </source>
</evidence>
<evidence type="ECO:0000256" key="4">
    <source>
        <dbReference type="ARBA" id="ARBA00022475"/>
    </source>
</evidence>
<dbReference type="FunFam" id="3.80.10.10:FF:000095">
    <property type="entry name" value="LRR receptor-like serine/threonine-protein kinase GSO1"/>
    <property type="match status" value="2"/>
</dbReference>
<evidence type="ECO:0000256" key="1">
    <source>
        <dbReference type="ARBA" id="ARBA00004251"/>
    </source>
</evidence>
<dbReference type="Proteomes" id="UP000008022">
    <property type="component" value="Unassembled WGS sequence"/>
</dbReference>
<feature type="domain" description="Leucine-rich repeat-containing N-terminal plant-type" evidence="21">
    <location>
        <begin position="24"/>
        <end position="66"/>
    </location>
</feature>
<dbReference type="FunFam" id="3.80.10.10:FF:000649">
    <property type="entry name" value="Leucine Rich Repeat family protein"/>
    <property type="match status" value="1"/>
</dbReference>
<keyword evidence="5" id="KW-0808">Transferase</keyword>
<dbReference type="GO" id="GO:0005886">
    <property type="term" value="C:plasma membrane"/>
    <property type="evidence" value="ECO:0007669"/>
    <property type="project" value="UniProtKB-SubCell"/>
</dbReference>
<dbReference type="InterPro" id="IPR013210">
    <property type="entry name" value="LRR_N_plant-typ"/>
</dbReference>
<comment type="catalytic activity">
    <reaction evidence="18">
        <text>L-seryl-[protein] + ATP = O-phospho-L-seryl-[protein] + ADP + H(+)</text>
        <dbReference type="Rhea" id="RHEA:17989"/>
        <dbReference type="Rhea" id="RHEA-COMP:9863"/>
        <dbReference type="Rhea" id="RHEA-COMP:11604"/>
        <dbReference type="ChEBI" id="CHEBI:15378"/>
        <dbReference type="ChEBI" id="CHEBI:29999"/>
        <dbReference type="ChEBI" id="CHEBI:30616"/>
        <dbReference type="ChEBI" id="CHEBI:83421"/>
        <dbReference type="ChEBI" id="CHEBI:456216"/>
        <dbReference type="EC" id="2.7.11.1"/>
    </reaction>
</comment>
<dbReference type="InterPro" id="IPR055414">
    <property type="entry name" value="LRR_R13L4/SHOC2-like"/>
</dbReference>
<keyword evidence="8 19" id="KW-0812">Transmembrane</keyword>
<evidence type="ECO:0000256" key="6">
    <source>
        <dbReference type="ARBA" id="ARBA00022614"/>
    </source>
</evidence>
<dbReference type="InterPro" id="IPR046956">
    <property type="entry name" value="RLP23-like"/>
</dbReference>
<dbReference type="EnsemblPlants" id="ORUFI11G18080.1">
    <property type="protein sequence ID" value="ORUFI11G18080.1"/>
    <property type="gene ID" value="ORUFI11G18080"/>
</dbReference>
<dbReference type="GO" id="GO:0009742">
    <property type="term" value="P:brassinosteroid mediated signaling pathway"/>
    <property type="evidence" value="ECO:0007669"/>
    <property type="project" value="UniProtKB-KW"/>
</dbReference>
<dbReference type="Gene3D" id="3.80.10.10">
    <property type="entry name" value="Ribonuclease Inhibitor"/>
    <property type="match status" value="4"/>
</dbReference>
<evidence type="ECO:0000256" key="12">
    <source>
        <dbReference type="ARBA" id="ARBA00022777"/>
    </source>
</evidence>
<comment type="catalytic activity">
    <reaction evidence="17">
        <text>L-threonyl-[protein] + ATP = O-phospho-L-threonyl-[protein] + ADP + H(+)</text>
        <dbReference type="Rhea" id="RHEA:46608"/>
        <dbReference type="Rhea" id="RHEA-COMP:11060"/>
        <dbReference type="Rhea" id="RHEA-COMP:11605"/>
        <dbReference type="ChEBI" id="CHEBI:15378"/>
        <dbReference type="ChEBI" id="CHEBI:30013"/>
        <dbReference type="ChEBI" id="CHEBI:30616"/>
        <dbReference type="ChEBI" id="CHEBI:61977"/>
        <dbReference type="ChEBI" id="CHEBI:456216"/>
        <dbReference type="EC" id="2.7.11.1"/>
    </reaction>
</comment>
<evidence type="ECO:0000256" key="8">
    <source>
        <dbReference type="ARBA" id="ARBA00022692"/>
    </source>
</evidence>
<name>A0A0E0R9Q7_ORYRU</name>
<keyword evidence="14 19" id="KW-1133">Transmembrane helix</keyword>
<dbReference type="Pfam" id="PF00560">
    <property type="entry name" value="LRR_1"/>
    <property type="match status" value="8"/>
</dbReference>
<dbReference type="InterPro" id="IPR032675">
    <property type="entry name" value="LRR_dom_sf"/>
</dbReference>
<keyword evidence="6" id="KW-0433">Leucine-rich repeat</keyword>
<dbReference type="SMR" id="A0A0E0R9Q7"/>
<dbReference type="GO" id="GO:0005524">
    <property type="term" value="F:ATP binding"/>
    <property type="evidence" value="ECO:0007669"/>
    <property type="project" value="UniProtKB-KW"/>
</dbReference>
<evidence type="ECO:0000256" key="2">
    <source>
        <dbReference type="ARBA" id="ARBA00009592"/>
    </source>
</evidence>
<evidence type="ECO:0000256" key="16">
    <source>
        <dbReference type="ARBA" id="ARBA00023180"/>
    </source>
</evidence>
<reference evidence="24" key="1">
    <citation type="submission" date="2013-06" db="EMBL/GenBank/DDBJ databases">
        <authorList>
            <person name="Zhao Q."/>
        </authorList>
    </citation>
    <scope>NUCLEOTIDE SEQUENCE</scope>
    <source>
        <strain evidence="24">cv. W1943</strain>
    </source>
</reference>
<comment type="similarity">
    <text evidence="2">Belongs to the RLP family.</text>
</comment>
<feature type="domain" description="Disease resistance R13L4/SHOC-2-like LRR" evidence="22">
    <location>
        <begin position="376"/>
        <end position="561"/>
    </location>
</feature>
<keyword evidence="12" id="KW-0418">Kinase</keyword>
<dbReference type="InterPro" id="IPR001611">
    <property type="entry name" value="Leu-rich_rpt"/>
</dbReference>
<dbReference type="PRINTS" id="PR00019">
    <property type="entry name" value="LEURICHRPT"/>
</dbReference>
<dbReference type="EC" id="2.7.11.1" evidence="3"/>
<dbReference type="PROSITE" id="PS51257">
    <property type="entry name" value="PROKAR_LIPOPROTEIN"/>
    <property type="match status" value="1"/>
</dbReference>
<keyword evidence="24" id="KW-1185">Reference proteome</keyword>
<dbReference type="PANTHER" id="PTHR48063:SF55">
    <property type="entry name" value="LEUCINE-RICH REPEAT-CONTAINING N-TERMINAL PLANT-TYPE DOMAIN-CONTAINING PROTEIN"/>
    <property type="match status" value="1"/>
</dbReference>
<dbReference type="PANTHER" id="PTHR48063">
    <property type="entry name" value="LRR RECEPTOR-LIKE KINASE"/>
    <property type="match status" value="1"/>
</dbReference>
<evidence type="ECO:0000256" key="17">
    <source>
        <dbReference type="ARBA" id="ARBA00047899"/>
    </source>
</evidence>
<dbReference type="HOGENOM" id="CLU_000288_18_3_1"/>
<evidence type="ECO:0000259" key="21">
    <source>
        <dbReference type="Pfam" id="PF08263"/>
    </source>
</evidence>
<evidence type="ECO:0000256" key="14">
    <source>
        <dbReference type="ARBA" id="ARBA00022989"/>
    </source>
</evidence>
<keyword evidence="16" id="KW-0325">Glycoprotein</keyword>
<evidence type="ECO:0000256" key="7">
    <source>
        <dbReference type="ARBA" id="ARBA00022626"/>
    </source>
</evidence>
<dbReference type="eggNOG" id="KOG0619">
    <property type="taxonomic scope" value="Eukaryota"/>
</dbReference>
<evidence type="ECO:0000259" key="22">
    <source>
        <dbReference type="Pfam" id="PF23598"/>
    </source>
</evidence>
<keyword evidence="15 19" id="KW-0472">Membrane</keyword>
<dbReference type="SMART" id="SM00369">
    <property type="entry name" value="LRR_TYP"/>
    <property type="match status" value="10"/>
</dbReference>
<keyword evidence="7" id="KW-1070">Brassinosteroid signaling pathway</keyword>
<dbReference type="GO" id="GO:0004674">
    <property type="term" value="F:protein serine/threonine kinase activity"/>
    <property type="evidence" value="ECO:0007669"/>
    <property type="project" value="UniProtKB-KW"/>
</dbReference>
<dbReference type="Pfam" id="PF08263">
    <property type="entry name" value="LRRNT_2"/>
    <property type="match status" value="1"/>
</dbReference>
<evidence type="ECO:0000256" key="20">
    <source>
        <dbReference type="SAM" id="SignalP"/>
    </source>
</evidence>
<keyword evidence="4" id="KW-1003">Cell membrane</keyword>
<dbReference type="AlphaFoldDB" id="A0A0E0R9Q7"/>